<evidence type="ECO:0000313" key="3">
    <source>
        <dbReference type="Proteomes" id="UP000050557"/>
    </source>
</evidence>
<dbReference type="AlphaFoldDB" id="A0A0P9VZ32"/>
<comment type="caution">
    <text evidence="2">The sequence shown here is derived from an EMBL/GenBank/DDBJ whole genome shotgun (WGS) entry which is preliminary data.</text>
</comment>
<dbReference type="InterPro" id="IPR025248">
    <property type="entry name" value="DUF4007"/>
</dbReference>
<dbReference type="Pfam" id="PF13182">
    <property type="entry name" value="DUF4007"/>
    <property type="match status" value="1"/>
</dbReference>
<feature type="domain" description="DUF4007" evidence="1">
    <location>
        <begin position="47"/>
        <end position="331"/>
    </location>
</feature>
<name>A0A0P9VZ32_9PSED</name>
<gene>
    <name evidence="2" type="ORF">ALO68_04084</name>
</gene>
<protein>
    <recommendedName>
        <fullName evidence="1">DUF4007 domain-containing protein</fullName>
    </recommendedName>
</protein>
<accession>A0A0P9VZ32</accession>
<reference evidence="2 3" key="1">
    <citation type="submission" date="2015-09" db="EMBL/GenBank/DDBJ databases">
        <title>Genome announcement of multiple Pseudomonas syringae strains.</title>
        <authorList>
            <person name="Thakur S."/>
            <person name="Wang P.W."/>
            <person name="Gong Y."/>
            <person name="Weir B.S."/>
            <person name="Guttman D.S."/>
        </authorList>
    </citation>
    <scope>NUCLEOTIDE SEQUENCE [LARGE SCALE GENOMIC DNA]</scope>
    <source>
        <strain evidence="2 3">ICMP4531</strain>
    </source>
</reference>
<proteinExistence type="predicted"/>
<evidence type="ECO:0000259" key="1">
    <source>
        <dbReference type="Pfam" id="PF13182"/>
    </source>
</evidence>
<evidence type="ECO:0000313" key="2">
    <source>
        <dbReference type="EMBL" id="KPX43406.1"/>
    </source>
</evidence>
<sequence>MHETVNVRWILYVYTVLCRLVQTGDSIQSGIVLVSMIILRPNQRPQFSGHETFPLRQLWLRKAYDAVAYFRNLGLIAPKTVFSEDSAIARFGVGKNMVTSIRFWATACHIIKEEDGGFVPTELADMLFDPETGLDPFAEQPATTWLMHWFLASSPEKTTTWYFIYNHVVQQVFKRESIVDALSGMIAEHNLRISLATLKRDVECCIRSYVPRLGGDSPEEMSEPLLGELGLIQQNTKDSFEFRRGAKRSLPDGVFAYALLDYWENLGQSGSVMAFDRVAHDYGSPGRVFKLDEHAVADRLMGLEQLSKGQLLWTEQAGIRQVTRQGNALSDIRKAKDTFLKAAYAKV</sequence>
<dbReference type="Proteomes" id="UP000050557">
    <property type="component" value="Unassembled WGS sequence"/>
</dbReference>
<organism evidence="2 3">
    <name type="scientific">Pseudomonas syringae pv. helianthi</name>
    <dbReference type="NCBI Taxonomy" id="251654"/>
    <lineage>
        <taxon>Bacteria</taxon>
        <taxon>Pseudomonadati</taxon>
        <taxon>Pseudomonadota</taxon>
        <taxon>Gammaproteobacteria</taxon>
        <taxon>Pseudomonadales</taxon>
        <taxon>Pseudomonadaceae</taxon>
        <taxon>Pseudomonas</taxon>
    </lineage>
</organism>
<dbReference type="EMBL" id="LJQM01000174">
    <property type="protein sequence ID" value="KPX43406.1"/>
    <property type="molecule type" value="Genomic_DNA"/>
</dbReference>
<dbReference type="PATRIC" id="fig|251654.3.peg.5444"/>